<dbReference type="GO" id="GO:0016020">
    <property type="term" value="C:membrane"/>
    <property type="evidence" value="ECO:0007669"/>
    <property type="project" value="UniProtKB-SubCell"/>
</dbReference>
<dbReference type="SUPFAM" id="SSF53448">
    <property type="entry name" value="Nucleotide-diphospho-sugar transferases"/>
    <property type="match status" value="1"/>
</dbReference>
<dbReference type="GO" id="GO:0016757">
    <property type="term" value="F:glycosyltransferase activity"/>
    <property type="evidence" value="ECO:0007669"/>
    <property type="project" value="UniProtKB-KW"/>
</dbReference>
<feature type="transmembrane region" description="Helical" evidence="8">
    <location>
        <begin position="337"/>
        <end position="355"/>
    </location>
</feature>
<evidence type="ECO:0000256" key="2">
    <source>
        <dbReference type="ARBA" id="ARBA00022676"/>
    </source>
</evidence>
<evidence type="ECO:0000256" key="8">
    <source>
        <dbReference type="SAM" id="Phobius"/>
    </source>
</evidence>
<keyword evidence="3 9" id="KW-0808">Transferase</keyword>
<dbReference type="AlphaFoldDB" id="A0A6A6CL09"/>
<keyword evidence="5 8" id="KW-1133">Transmembrane helix</keyword>
<evidence type="ECO:0000256" key="1">
    <source>
        <dbReference type="ARBA" id="ARBA00004370"/>
    </source>
</evidence>
<evidence type="ECO:0000256" key="6">
    <source>
        <dbReference type="ARBA" id="ARBA00023136"/>
    </source>
</evidence>
<dbReference type="OrthoDB" id="2849215at2759"/>
<comment type="subcellular location">
    <subcellularLocation>
        <location evidence="1">Membrane</location>
    </subcellularLocation>
</comment>
<dbReference type="InterPro" id="IPR029044">
    <property type="entry name" value="Nucleotide-diphossugar_trans"/>
</dbReference>
<organism evidence="9 10">
    <name type="scientific">Zasmidium cellare ATCC 36951</name>
    <dbReference type="NCBI Taxonomy" id="1080233"/>
    <lineage>
        <taxon>Eukaryota</taxon>
        <taxon>Fungi</taxon>
        <taxon>Dikarya</taxon>
        <taxon>Ascomycota</taxon>
        <taxon>Pezizomycotina</taxon>
        <taxon>Dothideomycetes</taxon>
        <taxon>Dothideomycetidae</taxon>
        <taxon>Mycosphaerellales</taxon>
        <taxon>Mycosphaerellaceae</taxon>
        <taxon>Zasmidium</taxon>
    </lineage>
</organism>
<evidence type="ECO:0000256" key="4">
    <source>
        <dbReference type="ARBA" id="ARBA00022692"/>
    </source>
</evidence>
<dbReference type="GeneID" id="54559446"/>
<dbReference type="Gene3D" id="3.90.550.10">
    <property type="entry name" value="Spore Coat Polysaccharide Biosynthesis Protein SpsA, Chain A"/>
    <property type="match status" value="1"/>
</dbReference>
<proteinExistence type="predicted"/>
<protein>
    <submittedName>
        <fullName evidence="9">Glycosyltransferase family 2 protein</fullName>
    </submittedName>
</protein>
<name>A0A6A6CL09_ZASCE</name>
<reference evidence="9" key="1">
    <citation type="journal article" date="2020" name="Stud. Mycol.">
        <title>101 Dothideomycetes genomes: a test case for predicting lifestyles and emergence of pathogens.</title>
        <authorList>
            <person name="Haridas S."/>
            <person name="Albert R."/>
            <person name="Binder M."/>
            <person name="Bloem J."/>
            <person name="Labutti K."/>
            <person name="Salamov A."/>
            <person name="Andreopoulos B."/>
            <person name="Baker S."/>
            <person name="Barry K."/>
            <person name="Bills G."/>
            <person name="Bluhm B."/>
            <person name="Cannon C."/>
            <person name="Castanera R."/>
            <person name="Culley D."/>
            <person name="Daum C."/>
            <person name="Ezra D."/>
            <person name="Gonzalez J."/>
            <person name="Henrissat B."/>
            <person name="Kuo A."/>
            <person name="Liang C."/>
            <person name="Lipzen A."/>
            <person name="Lutzoni F."/>
            <person name="Magnuson J."/>
            <person name="Mondo S."/>
            <person name="Nolan M."/>
            <person name="Ohm R."/>
            <person name="Pangilinan J."/>
            <person name="Park H.-J."/>
            <person name="Ramirez L."/>
            <person name="Alfaro M."/>
            <person name="Sun H."/>
            <person name="Tritt A."/>
            <person name="Yoshinaga Y."/>
            <person name="Zwiers L.-H."/>
            <person name="Turgeon B."/>
            <person name="Goodwin S."/>
            <person name="Spatafora J."/>
            <person name="Crous P."/>
            <person name="Grigoriev I."/>
        </authorList>
    </citation>
    <scope>NUCLEOTIDE SEQUENCE</scope>
    <source>
        <strain evidence="9">ATCC 36951</strain>
    </source>
</reference>
<evidence type="ECO:0000256" key="3">
    <source>
        <dbReference type="ARBA" id="ARBA00022679"/>
    </source>
</evidence>
<sequence>MSGLKAFIALFIFRYLRTVVSIFAYATYKPKPVLEKPTYTSDDVSVIIPTTFKTPDEIAHCVQRILGNRPAAIFMVTANINVPLVESLVAIHTSTSTITVLGVDELNKRNQILKAMPLIKTKITVLADDDVFWPDNYLEYLLAIFEDPGVGAGGTRQRVRRNENPGSWNFLGISYLERRVWNNCATNAIDGSISTLSGRTAAYRTDVIQKDEFYHYFTHDTWRGKPLNSDDDKCLTRWVYSNGHKIVLQFDSRAVIETTVEGDIKYLSQCMRWARAHWRGNFTVMENEQYWRSLRYIWGLYYIYISQFQTPALLIDGLLFFFLHLALEDATLTTARIAYVVLAIWIIFTKNLKMIPHFRKYPQDLKFVPIGIVFSYFHGLINLWALFTMKTTHWGSQNLTSLQQSRADDAEVIPLLKNTIDEPTLGHDMIGDDYFAAEQTS</sequence>
<feature type="transmembrane region" description="Helical" evidence="8">
    <location>
        <begin position="6"/>
        <end position="28"/>
    </location>
</feature>
<evidence type="ECO:0000256" key="7">
    <source>
        <dbReference type="ARBA" id="ARBA00023180"/>
    </source>
</evidence>
<dbReference type="InterPro" id="IPR052427">
    <property type="entry name" value="Glycosyltrans_GT2/GT47"/>
</dbReference>
<feature type="transmembrane region" description="Helical" evidence="8">
    <location>
        <begin position="367"/>
        <end position="387"/>
    </location>
</feature>
<keyword evidence="10" id="KW-1185">Reference proteome</keyword>
<accession>A0A6A6CL09</accession>
<dbReference type="RefSeq" id="XP_033668816.1">
    <property type="nucleotide sequence ID" value="XM_033806174.1"/>
</dbReference>
<keyword evidence="7" id="KW-0325">Glycoprotein</keyword>
<gene>
    <name evidence="9" type="ORF">M409DRAFT_22073</name>
</gene>
<evidence type="ECO:0000313" key="10">
    <source>
        <dbReference type="Proteomes" id="UP000799537"/>
    </source>
</evidence>
<dbReference type="PANTHER" id="PTHR47844">
    <property type="entry name" value="SYNTHASE CPS1, PUTATIVE (AFU_ORTHOLOGUE AFUA_7G02500)-RELATED"/>
    <property type="match status" value="1"/>
</dbReference>
<dbReference type="Proteomes" id="UP000799537">
    <property type="component" value="Unassembled WGS sequence"/>
</dbReference>
<keyword evidence="2" id="KW-0328">Glycosyltransferase</keyword>
<dbReference type="PANTHER" id="PTHR47844:SF1">
    <property type="entry name" value="EXOSTOSIN-LIKE 2"/>
    <property type="match status" value="1"/>
</dbReference>
<feature type="transmembrane region" description="Helical" evidence="8">
    <location>
        <begin position="301"/>
        <end position="325"/>
    </location>
</feature>
<dbReference type="EMBL" id="ML993592">
    <property type="protein sequence ID" value="KAF2167927.1"/>
    <property type="molecule type" value="Genomic_DNA"/>
</dbReference>
<keyword evidence="6 8" id="KW-0472">Membrane</keyword>
<keyword evidence="4 8" id="KW-0812">Transmembrane</keyword>
<evidence type="ECO:0000256" key="5">
    <source>
        <dbReference type="ARBA" id="ARBA00022989"/>
    </source>
</evidence>
<dbReference type="Pfam" id="PF13641">
    <property type="entry name" value="Glyco_tranf_2_3"/>
    <property type="match status" value="1"/>
</dbReference>
<evidence type="ECO:0000313" key="9">
    <source>
        <dbReference type="EMBL" id="KAF2167927.1"/>
    </source>
</evidence>